<evidence type="ECO:0000256" key="13">
    <source>
        <dbReference type="ARBA" id="ARBA00049723"/>
    </source>
</evidence>
<comment type="similarity">
    <text evidence="2">Belongs to the GMC oxidoreductase family.</text>
</comment>
<comment type="caution">
    <text evidence="18">The sequence shown here is derived from an EMBL/GenBank/DDBJ whole genome shotgun (WGS) entry which is preliminary data.</text>
</comment>
<dbReference type="OrthoDB" id="517968at2"/>
<evidence type="ECO:0000256" key="12">
    <source>
        <dbReference type="ARBA" id="ARBA00049645"/>
    </source>
</evidence>
<sequence length="577" mass="62805">MNSDGRFDYDVLVIGSGFGGSVTALRLSEKGYRVGVLEAGRRFRDQDFAKNNWHIRDYLFKPSIGCYGIQRIDLLSDAVVLSGAGVGGGSLVYANTLYQPGDSFYADPRWSGITDWKDELAPWYDQATRMLGVETYPRTTPSDKVMLQIATDLGVADSFHATRVGVCFSDVDGNLAKPGAPVGDPYFGGAGPDRNACRHCGECMTGCRHNAKNTLVKNYLYLAERLGAEVHPLTTVVDVQPRANGGYDVVTRRTGGKFRRRRRTFTAEQVVFSAAALGTQRLLHKLRDRGSLPHISPKLGELSRTNSEAILAVRARGDEVDYSEGVAITSSIHPDGHTHVEPCRYGHDSNLMGLLGTVLVDGVAGAGKRRGRWRAGVKELVRQRRDLPRLLNPRHWSEQTIPLLVMQTHDNSLTTFTRRWLFGRRMVTRQGVGEPNPTWIPVGHKVARLAADHLDGIAGGAWADLADIPMTGHFIGGCVIGETADDGVVDAYHRMHGYPGLHVIDGSTITANLGVNPSLTITALAERATSLWPNKGEPDPRPPLGSGYVRIPPVPPRNPAVPASAPGALRGDRDYAL</sequence>
<reference evidence="18 19" key="1">
    <citation type="submission" date="2017-02" db="EMBL/GenBank/DDBJ databases">
        <title>The new phylogeny of genus Mycobacterium.</title>
        <authorList>
            <person name="Tortoli E."/>
            <person name="Trovato A."/>
            <person name="Cirillo D.M."/>
        </authorList>
    </citation>
    <scope>NUCLEOTIDE SEQUENCE [LARGE SCALE GENOMIC DNA]</scope>
    <source>
        <strain evidence="18 19">DSM 44049</strain>
    </source>
</reference>
<dbReference type="InterPro" id="IPR036188">
    <property type="entry name" value="FAD/NAD-bd_sf"/>
</dbReference>
<evidence type="ECO:0000256" key="6">
    <source>
        <dbReference type="ARBA" id="ARBA00023002"/>
    </source>
</evidence>
<keyword evidence="4" id="KW-0285">Flavoprotein</keyword>
<dbReference type="Pfam" id="PF13450">
    <property type="entry name" value="NAD_binding_8"/>
    <property type="match status" value="1"/>
</dbReference>
<dbReference type="InterPro" id="IPR052542">
    <property type="entry name" value="Cholesterol_Oxidase"/>
</dbReference>
<keyword evidence="10" id="KW-0413">Isomerase</keyword>
<evidence type="ECO:0000256" key="16">
    <source>
        <dbReference type="SAM" id="MobiDB-lite"/>
    </source>
</evidence>
<evidence type="ECO:0000256" key="10">
    <source>
        <dbReference type="ARBA" id="ARBA00023235"/>
    </source>
</evidence>
<dbReference type="PROSITE" id="PS51379">
    <property type="entry name" value="4FE4S_FER_2"/>
    <property type="match status" value="1"/>
</dbReference>
<keyword evidence="8" id="KW-1207">Sterol metabolism</keyword>
<evidence type="ECO:0000313" key="18">
    <source>
        <dbReference type="EMBL" id="ORB10467.1"/>
    </source>
</evidence>
<feature type="region of interest" description="Disordered" evidence="16">
    <location>
        <begin position="531"/>
        <end position="577"/>
    </location>
</feature>
<evidence type="ECO:0000256" key="8">
    <source>
        <dbReference type="ARBA" id="ARBA00023166"/>
    </source>
</evidence>
<keyword evidence="3" id="KW-0153">Cholesterol metabolism</keyword>
<dbReference type="AlphaFoldDB" id="A0A1E3SHC7"/>
<evidence type="ECO:0000256" key="2">
    <source>
        <dbReference type="ARBA" id="ARBA00010790"/>
    </source>
</evidence>
<feature type="domain" description="4Fe-4S ferredoxin-type" evidence="17">
    <location>
        <begin position="188"/>
        <end position="218"/>
    </location>
</feature>
<keyword evidence="7" id="KW-0443">Lipid metabolism</keyword>
<evidence type="ECO:0000256" key="15">
    <source>
        <dbReference type="ARBA" id="ARBA00049778"/>
    </source>
</evidence>
<dbReference type="EMBL" id="MVHT01000002">
    <property type="protein sequence ID" value="ORB10467.1"/>
    <property type="molecule type" value="Genomic_DNA"/>
</dbReference>
<dbReference type="GO" id="GO:0050660">
    <property type="term" value="F:flavin adenine dinucleotide binding"/>
    <property type="evidence" value="ECO:0007669"/>
    <property type="project" value="InterPro"/>
</dbReference>
<dbReference type="EC" id="1.1.3.6" evidence="13"/>
<dbReference type="SUPFAM" id="SSF51905">
    <property type="entry name" value="FAD/NAD(P)-binding domain"/>
    <property type="match status" value="1"/>
</dbReference>
<evidence type="ECO:0000256" key="14">
    <source>
        <dbReference type="ARBA" id="ARBA00049744"/>
    </source>
</evidence>
<name>A0A1E3SHC7_MYCIE</name>
<dbReference type="Proteomes" id="UP000192739">
    <property type="component" value="Unassembled WGS sequence"/>
</dbReference>
<dbReference type="RefSeq" id="WP_069419007.1">
    <property type="nucleotide sequence ID" value="NZ_CBCRZH010000006.1"/>
</dbReference>
<accession>A0A1E3SHC7</accession>
<dbReference type="GO" id="GO:0016995">
    <property type="term" value="F:cholesterol oxidase activity"/>
    <property type="evidence" value="ECO:0007669"/>
    <property type="project" value="UniProtKB-EC"/>
</dbReference>
<dbReference type="PANTHER" id="PTHR47470:SF1">
    <property type="entry name" value="FAD-DEPENDENT OXIDOREDUCTASE 2 FAD BINDING DOMAIN-CONTAINING PROTEIN"/>
    <property type="match status" value="1"/>
</dbReference>
<dbReference type="Gene3D" id="3.50.50.60">
    <property type="entry name" value="FAD/NAD(P)-binding domain"/>
    <property type="match status" value="3"/>
</dbReference>
<keyword evidence="6" id="KW-0560">Oxidoreductase</keyword>
<evidence type="ECO:0000256" key="9">
    <source>
        <dbReference type="ARBA" id="ARBA00023221"/>
    </source>
</evidence>
<dbReference type="InterPro" id="IPR000172">
    <property type="entry name" value="GMC_OxRdtase_N"/>
</dbReference>
<dbReference type="Pfam" id="PF00732">
    <property type="entry name" value="GMC_oxred_N"/>
    <property type="match status" value="1"/>
</dbReference>
<dbReference type="PANTHER" id="PTHR47470">
    <property type="entry name" value="CHOLESTEROL OXIDASE"/>
    <property type="match status" value="1"/>
</dbReference>
<comment type="cofactor">
    <cofactor evidence="1">
        <name>FAD</name>
        <dbReference type="ChEBI" id="CHEBI:57692"/>
    </cofactor>
</comment>
<protein>
    <recommendedName>
        <fullName evidence="14">Cholesterol oxidase</fullName>
        <ecNumber evidence="13">1.1.3.6</ecNumber>
        <ecNumber evidence="11">5.3.3.1</ecNumber>
    </recommendedName>
    <alternativeName>
        <fullName evidence="15">Cholesterol isomerase</fullName>
    </alternativeName>
</protein>
<comment type="pathway">
    <text evidence="12">Steroid metabolism; cholesterol degradation.</text>
</comment>
<proteinExistence type="inferred from homology"/>
<evidence type="ECO:0000256" key="3">
    <source>
        <dbReference type="ARBA" id="ARBA00022548"/>
    </source>
</evidence>
<keyword evidence="5" id="KW-0274">FAD</keyword>
<organism evidence="18 19">
    <name type="scientific">Mycobacterium intermedium</name>
    <dbReference type="NCBI Taxonomy" id="28445"/>
    <lineage>
        <taxon>Bacteria</taxon>
        <taxon>Bacillati</taxon>
        <taxon>Actinomycetota</taxon>
        <taxon>Actinomycetes</taxon>
        <taxon>Mycobacteriales</taxon>
        <taxon>Mycobacteriaceae</taxon>
        <taxon>Mycobacterium</taxon>
        <taxon>Mycobacterium simiae complex</taxon>
    </lineage>
</organism>
<dbReference type="InterPro" id="IPR017896">
    <property type="entry name" value="4Fe4S_Fe-S-bd"/>
</dbReference>
<evidence type="ECO:0000256" key="7">
    <source>
        <dbReference type="ARBA" id="ARBA00023098"/>
    </source>
</evidence>
<dbReference type="InterPro" id="IPR007867">
    <property type="entry name" value="GMC_OxRtase_C"/>
</dbReference>
<dbReference type="STRING" id="28445.BHQ20_10180"/>
<evidence type="ECO:0000256" key="1">
    <source>
        <dbReference type="ARBA" id="ARBA00001974"/>
    </source>
</evidence>
<dbReference type="GO" id="GO:0004769">
    <property type="term" value="F:steroid Delta-isomerase activity"/>
    <property type="evidence" value="ECO:0007669"/>
    <property type="project" value="UniProtKB-EC"/>
</dbReference>
<gene>
    <name evidence="18" type="ORF">BST27_01010</name>
</gene>
<dbReference type="PRINTS" id="PR00411">
    <property type="entry name" value="PNDRDTASEI"/>
</dbReference>
<dbReference type="Pfam" id="PF05199">
    <property type="entry name" value="GMC_oxred_C"/>
    <property type="match status" value="1"/>
</dbReference>
<dbReference type="EC" id="5.3.3.1" evidence="11"/>
<evidence type="ECO:0000259" key="17">
    <source>
        <dbReference type="PROSITE" id="PS51379"/>
    </source>
</evidence>
<keyword evidence="9" id="KW-0753">Steroid metabolism</keyword>
<evidence type="ECO:0000256" key="5">
    <source>
        <dbReference type="ARBA" id="ARBA00022827"/>
    </source>
</evidence>
<keyword evidence="19" id="KW-1185">Reference proteome</keyword>
<evidence type="ECO:0000256" key="11">
    <source>
        <dbReference type="ARBA" id="ARBA00038856"/>
    </source>
</evidence>
<dbReference type="GO" id="GO:0008203">
    <property type="term" value="P:cholesterol metabolic process"/>
    <property type="evidence" value="ECO:0007669"/>
    <property type="project" value="UniProtKB-KW"/>
</dbReference>
<evidence type="ECO:0000313" key="19">
    <source>
        <dbReference type="Proteomes" id="UP000192739"/>
    </source>
</evidence>
<evidence type="ECO:0000256" key="4">
    <source>
        <dbReference type="ARBA" id="ARBA00022630"/>
    </source>
</evidence>